<dbReference type="PROSITE" id="PS50885">
    <property type="entry name" value="HAMP"/>
    <property type="match status" value="1"/>
</dbReference>
<organism evidence="13 14">
    <name type="scientific">Lentilactobacillus senioris DSM 24302 = JCM 17472</name>
    <dbReference type="NCBI Taxonomy" id="1423802"/>
    <lineage>
        <taxon>Bacteria</taxon>
        <taxon>Bacillati</taxon>
        <taxon>Bacillota</taxon>
        <taxon>Bacilli</taxon>
        <taxon>Lactobacillales</taxon>
        <taxon>Lactobacillaceae</taxon>
        <taxon>Lentilactobacillus</taxon>
    </lineage>
</organism>
<dbReference type="Pfam" id="PF02518">
    <property type="entry name" value="HATPase_c"/>
    <property type="match status" value="1"/>
</dbReference>
<dbReference type="SMART" id="SM00388">
    <property type="entry name" value="HisKA"/>
    <property type="match status" value="1"/>
</dbReference>
<dbReference type="PRINTS" id="PR00344">
    <property type="entry name" value="BCTRLSENSOR"/>
</dbReference>
<evidence type="ECO:0000256" key="2">
    <source>
        <dbReference type="ARBA" id="ARBA00004370"/>
    </source>
</evidence>
<comment type="caution">
    <text evidence="13">The sequence shown here is derived from an EMBL/GenBank/DDBJ whole genome shotgun (WGS) entry which is preliminary data.</text>
</comment>
<evidence type="ECO:0000256" key="6">
    <source>
        <dbReference type="ARBA" id="ARBA00022777"/>
    </source>
</evidence>
<dbReference type="Gene3D" id="3.30.565.10">
    <property type="entry name" value="Histidine kinase-like ATPase, C-terminal domain"/>
    <property type="match status" value="1"/>
</dbReference>
<evidence type="ECO:0000256" key="1">
    <source>
        <dbReference type="ARBA" id="ARBA00000085"/>
    </source>
</evidence>
<dbReference type="InterPro" id="IPR003660">
    <property type="entry name" value="HAMP_dom"/>
</dbReference>
<dbReference type="AlphaFoldDB" id="A0A0R2CZK0"/>
<dbReference type="EMBL" id="AYZR01000008">
    <property type="protein sequence ID" value="KRM93611.1"/>
    <property type="molecule type" value="Genomic_DNA"/>
</dbReference>
<feature type="transmembrane region" description="Helical" evidence="10">
    <location>
        <begin position="173"/>
        <end position="191"/>
    </location>
</feature>
<reference evidence="13 14" key="1">
    <citation type="journal article" date="2015" name="Genome Announc.">
        <title>Expanding the biotechnology potential of lactobacilli through comparative genomics of 213 strains and associated genera.</title>
        <authorList>
            <person name="Sun Z."/>
            <person name="Harris H.M."/>
            <person name="McCann A."/>
            <person name="Guo C."/>
            <person name="Argimon S."/>
            <person name="Zhang W."/>
            <person name="Yang X."/>
            <person name="Jeffery I.B."/>
            <person name="Cooney J.C."/>
            <person name="Kagawa T.F."/>
            <person name="Liu W."/>
            <person name="Song Y."/>
            <person name="Salvetti E."/>
            <person name="Wrobel A."/>
            <person name="Rasinkangas P."/>
            <person name="Parkhill J."/>
            <person name="Rea M.C."/>
            <person name="O'Sullivan O."/>
            <person name="Ritari J."/>
            <person name="Douillard F.P."/>
            <person name="Paul Ross R."/>
            <person name="Yang R."/>
            <person name="Briner A.E."/>
            <person name="Felis G.E."/>
            <person name="de Vos W.M."/>
            <person name="Barrangou R."/>
            <person name="Klaenhammer T.R."/>
            <person name="Caufield P.W."/>
            <person name="Cui Y."/>
            <person name="Zhang H."/>
            <person name="O'Toole P.W."/>
        </authorList>
    </citation>
    <scope>NUCLEOTIDE SEQUENCE [LARGE SCALE GENOMIC DNA]</scope>
    <source>
        <strain evidence="13 14">DSM 24302</strain>
    </source>
</reference>
<dbReference type="CDD" id="cd06225">
    <property type="entry name" value="HAMP"/>
    <property type="match status" value="1"/>
</dbReference>
<dbReference type="SMART" id="SM00387">
    <property type="entry name" value="HATPase_c"/>
    <property type="match status" value="1"/>
</dbReference>
<dbReference type="InterPro" id="IPR036097">
    <property type="entry name" value="HisK_dim/P_sf"/>
</dbReference>
<feature type="domain" description="HAMP" evidence="12">
    <location>
        <begin position="193"/>
        <end position="245"/>
    </location>
</feature>
<sequence length="485" mass="55365">MKLIYQQVLSFFAVIAVTILLLGISFSRMTKSFMYNNRWDQLERYSDGLVEQSLTANRKTGKTAFNIKKLDNYEAFLKNQSVHFTIYQPNEKPLYPKNQETDKITSSEWKRLKNNQMIRKTDEITAENKNNNNPAMLEVLKPYYYNNKLLAVIGVGLYTSEVNSTLNKINRDLVKALIISLIVSMIISFFISRRLNRRINVLRDAANQVTKGNYRIRLVNQGKDEIDELTTDFNHMTENLEKSADEIQRQEERRQEFLADAAHEMRTPLTTINGILEGVKYDIIPADSRGKSLDLMMSETQRLIRLVNENLDYEKIRSNTIPLHETKFNAYDAMHQLPGQISAKASAANDEIVIDAPKNFPVYADYDRFVQIMVNISTNAIQFTKDGVITVKGFRNKEDNAAVLEISDTGIGMSNEQAQNIFERYYKADASRRSGKYGESGLGLAIVHQLVEQHGGTIEVSSELGVGTTFTITFPDENSKKQDDE</sequence>
<evidence type="ECO:0000256" key="7">
    <source>
        <dbReference type="ARBA" id="ARBA00023012"/>
    </source>
</evidence>
<evidence type="ECO:0000256" key="8">
    <source>
        <dbReference type="ARBA" id="ARBA00023136"/>
    </source>
</evidence>
<dbReference type="SUPFAM" id="SSF47384">
    <property type="entry name" value="Homodimeric domain of signal transducing histidine kinase"/>
    <property type="match status" value="1"/>
</dbReference>
<dbReference type="FunFam" id="1.10.287.130:FF:000001">
    <property type="entry name" value="Two-component sensor histidine kinase"/>
    <property type="match status" value="1"/>
</dbReference>
<dbReference type="CDD" id="cd00082">
    <property type="entry name" value="HisKA"/>
    <property type="match status" value="1"/>
</dbReference>
<evidence type="ECO:0000256" key="3">
    <source>
        <dbReference type="ARBA" id="ARBA00012438"/>
    </source>
</evidence>
<keyword evidence="14" id="KW-1185">Reference proteome</keyword>
<feature type="transmembrane region" description="Helical" evidence="10">
    <location>
        <begin position="6"/>
        <end position="26"/>
    </location>
</feature>
<evidence type="ECO:0000256" key="10">
    <source>
        <dbReference type="SAM" id="Phobius"/>
    </source>
</evidence>
<dbReference type="InterPro" id="IPR005467">
    <property type="entry name" value="His_kinase_dom"/>
</dbReference>
<keyword evidence="9" id="KW-0175">Coiled coil</keyword>
<dbReference type="SUPFAM" id="SSF158472">
    <property type="entry name" value="HAMP domain-like"/>
    <property type="match status" value="1"/>
</dbReference>
<evidence type="ECO:0000256" key="4">
    <source>
        <dbReference type="ARBA" id="ARBA00022553"/>
    </source>
</evidence>
<evidence type="ECO:0000259" key="12">
    <source>
        <dbReference type="PROSITE" id="PS50885"/>
    </source>
</evidence>
<evidence type="ECO:0000313" key="13">
    <source>
        <dbReference type="EMBL" id="KRM93611.1"/>
    </source>
</evidence>
<dbReference type="InterPro" id="IPR003661">
    <property type="entry name" value="HisK_dim/P_dom"/>
</dbReference>
<dbReference type="EC" id="2.7.13.3" evidence="3"/>
<keyword evidence="6 13" id="KW-0418">Kinase</keyword>
<accession>A0A0R2CZK0</accession>
<dbReference type="SUPFAM" id="SSF55874">
    <property type="entry name" value="ATPase domain of HSP90 chaperone/DNA topoisomerase II/histidine kinase"/>
    <property type="match status" value="1"/>
</dbReference>
<dbReference type="InterPro" id="IPR003594">
    <property type="entry name" value="HATPase_dom"/>
</dbReference>
<dbReference type="RefSeq" id="WP_056978174.1">
    <property type="nucleotide sequence ID" value="NZ_AYZR01000008.1"/>
</dbReference>
<dbReference type="PANTHER" id="PTHR43047">
    <property type="entry name" value="TWO-COMPONENT HISTIDINE PROTEIN KINASE"/>
    <property type="match status" value="1"/>
</dbReference>
<dbReference type="InterPro" id="IPR036890">
    <property type="entry name" value="HATPase_C_sf"/>
</dbReference>
<evidence type="ECO:0000256" key="9">
    <source>
        <dbReference type="SAM" id="Coils"/>
    </source>
</evidence>
<dbReference type="InterPro" id="IPR004358">
    <property type="entry name" value="Sig_transdc_His_kin-like_C"/>
</dbReference>
<dbReference type="PANTHER" id="PTHR43047:SF72">
    <property type="entry name" value="OSMOSENSING HISTIDINE PROTEIN KINASE SLN1"/>
    <property type="match status" value="1"/>
</dbReference>
<evidence type="ECO:0000313" key="14">
    <source>
        <dbReference type="Proteomes" id="UP000051256"/>
    </source>
</evidence>
<dbReference type="Gene3D" id="6.10.340.10">
    <property type="match status" value="1"/>
</dbReference>
<proteinExistence type="predicted"/>
<keyword evidence="4" id="KW-0597">Phosphoprotein</keyword>
<feature type="domain" description="Histidine kinase" evidence="11">
    <location>
        <begin position="260"/>
        <end position="478"/>
    </location>
</feature>
<dbReference type="Gene3D" id="1.10.287.130">
    <property type="match status" value="1"/>
</dbReference>
<keyword evidence="8 10" id="KW-0472">Membrane</keyword>
<keyword evidence="7" id="KW-0902">Two-component regulatory system</keyword>
<dbReference type="Pfam" id="PF00672">
    <property type="entry name" value="HAMP"/>
    <property type="match status" value="1"/>
</dbReference>
<dbReference type="STRING" id="1423802.FC56_GL000328"/>
<comment type="subcellular location">
    <subcellularLocation>
        <location evidence="2">Membrane</location>
    </subcellularLocation>
</comment>
<protein>
    <recommendedName>
        <fullName evidence="3">histidine kinase</fullName>
        <ecNumber evidence="3">2.7.13.3</ecNumber>
    </recommendedName>
</protein>
<dbReference type="PROSITE" id="PS50109">
    <property type="entry name" value="HIS_KIN"/>
    <property type="match status" value="1"/>
</dbReference>
<dbReference type="SMART" id="SM00304">
    <property type="entry name" value="HAMP"/>
    <property type="match status" value="1"/>
</dbReference>
<dbReference type="Proteomes" id="UP000051256">
    <property type="component" value="Unassembled WGS sequence"/>
</dbReference>
<gene>
    <name evidence="13" type="ORF">FC56_GL000328</name>
</gene>
<keyword evidence="10" id="KW-0812">Transmembrane</keyword>
<dbReference type="Pfam" id="PF00512">
    <property type="entry name" value="HisKA"/>
    <property type="match status" value="1"/>
</dbReference>
<dbReference type="FunFam" id="3.30.565.10:FF:000006">
    <property type="entry name" value="Sensor histidine kinase WalK"/>
    <property type="match status" value="1"/>
</dbReference>
<keyword evidence="10" id="KW-1133">Transmembrane helix</keyword>
<keyword evidence="5" id="KW-0808">Transferase</keyword>
<evidence type="ECO:0000256" key="5">
    <source>
        <dbReference type="ARBA" id="ARBA00022679"/>
    </source>
</evidence>
<evidence type="ECO:0000259" key="11">
    <source>
        <dbReference type="PROSITE" id="PS50109"/>
    </source>
</evidence>
<dbReference type="GO" id="GO:0000155">
    <property type="term" value="F:phosphorelay sensor kinase activity"/>
    <property type="evidence" value="ECO:0007669"/>
    <property type="project" value="InterPro"/>
</dbReference>
<dbReference type="GO" id="GO:0005886">
    <property type="term" value="C:plasma membrane"/>
    <property type="evidence" value="ECO:0007669"/>
    <property type="project" value="TreeGrafter"/>
</dbReference>
<name>A0A0R2CZK0_9LACO</name>
<feature type="coiled-coil region" evidence="9">
    <location>
        <begin position="226"/>
        <end position="260"/>
    </location>
</feature>
<comment type="catalytic activity">
    <reaction evidence="1">
        <text>ATP + protein L-histidine = ADP + protein N-phospho-L-histidine.</text>
        <dbReference type="EC" id="2.7.13.3"/>
    </reaction>
</comment>
<dbReference type="PATRIC" id="fig|1423802.4.peg.339"/>
<dbReference type="GO" id="GO:0009927">
    <property type="term" value="F:histidine phosphotransfer kinase activity"/>
    <property type="evidence" value="ECO:0007669"/>
    <property type="project" value="TreeGrafter"/>
</dbReference>